<gene>
    <name evidence="3" type="ORF">PVAP13_8KG176800</name>
</gene>
<comment type="similarity">
    <text evidence="1">Belongs to the LOB domain-containing protein family.</text>
</comment>
<dbReference type="Proteomes" id="UP000823388">
    <property type="component" value="Chromosome 8K"/>
</dbReference>
<dbReference type="InterPro" id="IPR004883">
    <property type="entry name" value="LOB"/>
</dbReference>
<evidence type="ECO:0000313" key="3">
    <source>
        <dbReference type="EMBL" id="KAG2559586.1"/>
    </source>
</evidence>
<dbReference type="PROSITE" id="PS50891">
    <property type="entry name" value="LOB"/>
    <property type="match status" value="1"/>
</dbReference>
<keyword evidence="4" id="KW-1185">Reference proteome</keyword>
<proteinExistence type="inferred from homology"/>
<dbReference type="AlphaFoldDB" id="A0A8T0PKC5"/>
<reference evidence="3" key="1">
    <citation type="submission" date="2020-05" db="EMBL/GenBank/DDBJ databases">
        <title>WGS assembly of Panicum virgatum.</title>
        <authorList>
            <person name="Lovell J.T."/>
            <person name="Jenkins J."/>
            <person name="Shu S."/>
            <person name="Juenger T.E."/>
            <person name="Schmutz J."/>
        </authorList>
    </citation>
    <scope>NUCLEOTIDE SEQUENCE</scope>
    <source>
        <strain evidence="3">AP13</strain>
    </source>
</reference>
<dbReference type="PANTHER" id="PTHR31301">
    <property type="entry name" value="LOB DOMAIN-CONTAINING PROTEIN 4-RELATED"/>
    <property type="match status" value="1"/>
</dbReference>
<evidence type="ECO:0000313" key="4">
    <source>
        <dbReference type="Proteomes" id="UP000823388"/>
    </source>
</evidence>
<dbReference type="PANTHER" id="PTHR31301:SF213">
    <property type="entry name" value="LOB DOMAIN-CONTAINING PROTEIN"/>
    <property type="match status" value="1"/>
</dbReference>
<organism evidence="3 4">
    <name type="scientific">Panicum virgatum</name>
    <name type="common">Blackwell switchgrass</name>
    <dbReference type="NCBI Taxonomy" id="38727"/>
    <lineage>
        <taxon>Eukaryota</taxon>
        <taxon>Viridiplantae</taxon>
        <taxon>Streptophyta</taxon>
        <taxon>Embryophyta</taxon>
        <taxon>Tracheophyta</taxon>
        <taxon>Spermatophyta</taxon>
        <taxon>Magnoliopsida</taxon>
        <taxon>Liliopsida</taxon>
        <taxon>Poales</taxon>
        <taxon>Poaceae</taxon>
        <taxon>PACMAD clade</taxon>
        <taxon>Panicoideae</taxon>
        <taxon>Panicodae</taxon>
        <taxon>Paniceae</taxon>
        <taxon>Panicinae</taxon>
        <taxon>Panicum</taxon>
        <taxon>Panicum sect. Hiantes</taxon>
    </lineage>
</organism>
<accession>A0A8T0PKC5</accession>
<protein>
    <recommendedName>
        <fullName evidence="2">LOB domain-containing protein</fullName>
    </recommendedName>
</protein>
<sequence>MAWNKDLFCSSVSGSIKEEALHPTVSPLPSFLPFAINHHSSSLFTARSRALPVVRLASMAGSSSSSSSSPCASCKLLRRRCTQECVFAPYFPPEDPHKFAIVHKVFGASNVSKMLQELPAQQRADAVSSLVYEANARMRDPVYGCVGAISYLQQQVSQLQVQLALAKAEILCVHATASSSPQSPSQQRQQQIMESEAYVSSLLMQNTLMNSSSAAHHQQQMLGSSLGSSGSTATAAMMLQEACLKKESLWA</sequence>
<evidence type="ECO:0000256" key="1">
    <source>
        <dbReference type="ARBA" id="ARBA00005474"/>
    </source>
</evidence>
<evidence type="ECO:0000259" key="2">
    <source>
        <dbReference type="PROSITE" id="PS50891"/>
    </source>
</evidence>
<dbReference type="OrthoDB" id="2020166at2759"/>
<comment type="caution">
    <text evidence="3">The sequence shown here is derived from an EMBL/GenBank/DDBJ whole genome shotgun (WGS) entry which is preliminary data.</text>
</comment>
<name>A0A8T0PKC5_PANVG</name>
<feature type="domain" description="LOB" evidence="2">
    <location>
        <begin position="69"/>
        <end position="170"/>
    </location>
</feature>
<dbReference type="EMBL" id="CM029051">
    <property type="protein sequence ID" value="KAG2559586.1"/>
    <property type="molecule type" value="Genomic_DNA"/>
</dbReference>
<dbReference type="Pfam" id="PF03195">
    <property type="entry name" value="LOB"/>
    <property type="match status" value="1"/>
</dbReference>